<comment type="caution">
    <text evidence="2">The sequence shown here is derived from an EMBL/GenBank/DDBJ whole genome shotgun (WGS) entry which is preliminary data.</text>
</comment>
<protein>
    <submittedName>
        <fullName evidence="2">Uncharacterized protein</fullName>
    </submittedName>
</protein>
<feature type="compositionally biased region" description="Basic and acidic residues" evidence="1">
    <location>
        <begin position="190"/>
        <end position="202"/>
    </location>
</feature>
<reference evidence="2" key="1">
    <citation type="submission" date="2023-06" db="EMBL/GenBank/DDBJ databases">
        <title>Genome-scale phylogeny and comparative genomics of the fungal order Sordariales.</title>
        <authorList>
            <consortium name="Lawrence Berkeley National Laboratory"/>
            <person name="Hensen N."/>
            <person name="Bonometti L."/>
            <person name="Westerberg I."/>
            <person name="Brannstrom I.O."/>
            <person name="Guillou S."/>
            <person name="Cros-Aarteil S."/>
            <person name="Calhoun S."/>
            <person name="Haridas S."/>
            <person name="Kuo A."/>
            <person name="Mondo S."/>
            <person name="Pangilinan J."/>
            <person name="Riley R."/>
            <person name="Labutti K."/>
            <person name="Andreopoulos B."/>
            <person name="Lipzen A."/>
            <person name="Chen C."/>
            <person name="Yanf M."/>
            <person name="Daum C."/>
            <person name="Ng V."/>
            <person name="Clum A."/>
            <person name="Steindorff A."/>
            <person name="Ohm R."/>
            <person name="Martin F."/>
            <person name="Silar P."/>
            <person name="Natvig D."/>
            <person name="Lalanne C."/>
            <person name="Gautier V."/>
            <person name="Ament-Velasquez S.L."/>
            <person name="Kruys A."/>
            <person name="Hutchinson M.I."/>
            <person name="Powell A.J."/>
            <person name="Barry K."/>
            <person name="Miller A.N."/>
            <person name="Grigoriev I.V."/>
            <person name="Debuchy R."/>
            <person name="Gladieux P."/>
            <person name="Thoren M.H."/>
            <person name="Johannesson H."/>
        </authorList>
    </citation>
    <scope>NUCLEOTIDE SEQUENCE</scope>
    <source>
        <strain evidence="2">SMH2532-1</strain>
    </source>
</reference>
<evidence type="ECO:0000313" key="3">
    <source>
        <dbReference type="Proteomes" id="UP001174936"/>
    </source>
</evidence>
<feature type="compositionally biased region" description="Basic and acidic residues" evidence="1">
    <location>
        <begin position="15"/>
        <end position="28"/>
    </location>
</feature>
<feature type="region of interest" description="Disordered" evidence="1">
    <location>
        <begin position="249"/>
        <end position="335"/>
    </location>
</feature>
<feature type="region of interest" description="Disordered" evidence="1">
    <location>
        <begin position="190"/>
        <end position="221"/>
    </location>
</feature>
<keyword evidence="3" id="KW-1185">Reference proteome</keyword>
<organism evidence="2 3">
    <name type="scientific">Cercophora newfieldiana</name>
    <dbReference type="NCBI Taxonomy" id="92897"/>
    <lineage>
        <taxon>Eukaryota</taxon>
        <taxon>Fungi</taxon>
        <taxon>Dikarya</taxon>
        <taxon>Ascomycota</taxon>
        <taxon>Pezizomycotina</taxon>
        <taxon>Sordariomycetes</taxon>
        <taxon>Sordariomycetidae</taxon>
        <taxon>Sordariales</taxon>
        <taxon>Lasiosphaeriaceae</taxon>
        <taxon>Cercophora</taxon>
    </lineage>
</organism>
<feature type="compositionally biased region" description="Basic and acidic residues" evidence="1">
    <location>
        <begin position="211"/>
        <end position="221"/>
    </location>
</feature>
<proteinExistence type="predicted"/>
<feature type="region of interest" description="Disordered" evidence="1">
    <location>
        <begin position="1"/>
        <end position="63"/>
    </location>
</feature>
<feature type="compositionally biased region" description="Polar residues" evidence="1">
    <location>
        <begin position="254"/>
        <end position="264"/>
    </location>
</feature>
<sequence length="335" mass="37798">MEADWGNRSSFAGRSSRDSDRNEDRGRESFSNNRRGNKDGSAEDSDRRKASESFKVTDKNGDEGREWTDFEMQTVLALICKRVHLEKGGALTFATALNEALNRHPKDRDNFDNDIDLQDVKDLLEWIYKEKKGALEFIERQTTRVPTRVAARVFARNLPYDGSDEEWRVHGRREQEAASRPEKLRDLADRMRREGMGRDDRPFYLGGNGAARREDHDAARRPHERFQNSMYDDGGATPQTMVRDFVGGFATPSAGETRQPQTPIDSMLGWLRPTPRSPLPGSAHAAIGTNSNAPTYPGPYGPSGPYGPGPDYNSLADDPRGSWARSENPNPWRRN</sequence>
<name>A0AA39Y4Q4_9PEZI</name>
<feature type="compositionally biased region" description="Pro residues" evidence="1">
    <location>
        <begin position="296"/>
        <end position="308"/>
    </location>
</feature>
<feature type="compositionally biased region" description="Basic and acidic residues" evidence="1">
    <location>
        <begin position="36"/>
        <end position="63"/>
    </location>
</feature>
<gene>
    <name evidence="2" type="ORF">B0T16DRAFT_457888</name>
</gene>
<dbReference type="AlphaFoldDB" id="A0AA39Y4Q4"/>
<dbReference type="Proteomes" id="UP001174936">
    <property type="component" value="Unassembled WGS sequence"/>
</dbReference>
<dbReference type="EMBL" id="JAULSV010000004">
    <property type="protein sequence ID" value="KAK0645903.1"/>
    <property type="molecule type" value="Genomic_DNA"/>
</dbReference>
<accession>A0AA39Y4Q4</accession>
<evidence type="ECO:0000313" key="2">
    <source>
        <dbReference type="EMBL" id="KAK0645903.1"/>
    </source>
</evidence>
<evidence type="ECO:0000256" key="1">
    <source>
        <dbReference type="SAM" id="MobiDB-lite"/>
    </source>
</evidence>